<dbReference type="RefSeq" id="WP_377816073.1">
    <property type="nucleotide sequence ID" value="NZ_JBHSLU010000011.1"/>
</dbReference>
<evidence type="ECO:0000313" key="2">
    <source>
        <dbReference type="Proteomes" id="UP001596060"/>
    </source>
</evidence>
<dbReference type="Proteomes" id="UP001596060">
    <property type="component" value="Unassembled WGS sequence"/>
</dbReference>
<keyword evidence="2" id="KW-1185">Reference proteome</keyword>
<evidence type="ECO:0000313" key="1">
    <source>
        <dbReference type="EMBL" id="MFC5505019.1"/>
    </source>
</evidence>
<reference evidence="2" key="1">
    <citation type="journal article" date="2019" name="Int. J. Syst. Evol. Microbiol.">
        <title>The Global Catalogue of Microorganisms (GCM) 10K type strain sequencing project: providing services to taxonomists for standard genome sequencing and annotation.</title>
        <authorList>
            <consortium name="The Broad Institute Genomics Platform"/>
            <consortium name="The Broad Institute Genome Sequencing Center for Infectious Disease"/>
            <person name="Wu L."/>
            <person name="Ma J."/>
        </authorList>
    </citation>
    <scope>NUCLEOTIDE SEQUENCE [LARGE SCALE GENOMIC DNA]</scope>
    <source>
        <strain evidence="2">CCUG 43117</strain>
    </source>
</reference>
<comment type="caution">
    <text evidence="1">The sequence shown here is derived from an EMBL/GenBank/DDBJ whole genome shotgun (WGS) entry which is preliminary data.</text>
</comment>
<organism evidence="1 2">
    <name type="scientific">Bosea massiliensis</name>
    <dbReference type="NCBI Taxonomy" id="151419"/>
    <lineage>
        <taxon>Bacteria</taxon>
        <taxon>Pseudomonadati</taxon>
        <taxon>Pseudomonadota</taxon>
        <taxon>Alphaproteobacteria</taxon>
        <taxon>Hyphomicrobiales</taxon>
        <taxon>Boseaceae</taxon>
        <taxon>Bosea</taxon>
    </lineage>
</organism>
<accession>A0ABW0NXB2</accession>
<gene>
    <name evidence="1" type="ORF">ACFPN9_07080</name>
</gene>
<protein>
    <submittedName>
        <fullName evidence="1">Uncharacterized protein</fullName>
    </submittedName>
</protein>
<proteinExistence type="predicted"/>
<name>A0ABW0NXB2_9HYPH</name>
<sequence length="104" mass="11186">MDKDTMINLCRDALWQIINEHKSNEAKMRADVIPQTAVAYFASTRVAMIAIETLHGINAISGADATRLISETAAAVTTAMSIVTIDQIDRKVGFSAENCRSGGS</sequence>
<dbReference type="EMBL" id="JBHSLU010000011">
    <property type="protein sequence ID" value="MFC5505019.1"/>
    <property type="molecule type" value="Genomic_DNA"/>
</dbReference>